<dbReference type="InterPro" id="IPR009057">
    <property type="entry name" value="Homeodomain-like_sf"/>
</dbReference>
<feature type="DNA-binding region" description="Homeobox" evidence="2">
    <location>
        <begin position="356"/>
        <end position="415"/>
    </location>
</feature>
<feature type="compositionally biased region" description="Acidic residues" evidence="4">
    <location>
        <begin position="331"/>
        <end position="349"/>
    </location>
</feature>
<evidence type="ECO:0000256" key="1">
    <source>
        <dbReference type="ARBA" id="ARBA00004123"/>
    </source>
</evidence>
<evidence type="ECO:0000256" key="2">
    <source>
        <dbReference type="PROSITE-ProRule" id="PRU00108"/>
    </source>
</evidence>
<dbReference type="SMART" id="SM00389">
    <property type="entry name" value="HOX"/>
    <property type="match status" value="1"/>
</dbReference>
<dbReference type="PANTHER" id="PTHR24340:SF82">
    <property type="entry name" value="HOMEOBOX PROTEIN VND"/>
    <property type="match status" value="1"/>
</dbReference>
<dbReference type="CDD" id="cd00086">
    <property type="entry name" value="homeodomain"/>
    <property type="match status" value="1"/>
</dbReference>
<reference evidence="6" key="1">
    <citation type="submission" date="2020-10" db="EMBL/GenBank/DDBJ databases">
        <authorList>
            <person name="Kikuchi T."/>
        </authorList>
    </citation>
    <scope>NUCLEOTIDE SEQUENCE</scope>
    <source>
        <strain evidence="6">NKZ352</strain>
    </source>
</reference>
<comment type="caution">
    <text evidence="6">The sequence shown here is derived from an EMBL/GenBank/DDBJ whole genome shotgun (WGS) entry which is preliminary data.</text>
</comment>
<dbReference type="Proteomes" id="UP000835052">
    <property type="component" value="Unassembled WGS sequence"/>
</dbReference>
<evidence type="ECO:0000259" key="5">
    <source>
        <dbReference type="PROSITE" id="PS50071"/>
    </source>
</evidence>
<comment type="subcellular location">
    <subcellularLocation>
        <location evidence="1 2 3">Nucleus</location>
    </subcellularLocation>
</comment>
<dbReference type="Gene3D" id="1.10.10.60">
    <property type="entry name" value="Homeodomain-like"/>
    <property type="match status" value="1"/>
</dbReference>
<evidence type="ECO:0000256" key="4">
    <source>
        <dbReference type="SAM" id="MobiDB-lite"/>
    </source>
</evidence>
<sequence>MLFSGAPSPTPEISPQNTGPVINHPARFQHAVAQQVVCLVKVHVRSPLRPNQGVQEMLVGGIHGFTIIFTHEGGYNWNQSAVVGERLFSVTKRYRNNGSCNTIQQSVIKTDTLKRYRCIVPSDTVTVGPREEPSWREQTACARGGSAGEAHCQLLSSLEDLDSGRMFNVSTLTTSSLRLKSSPSSLATGIAASDQASTSTSPCLDVAGATATTAAAAAGVLPLHQQHNKVEPKWEIPEVTPNGLHTASSWTEHLPLLAGYPSTQSFPFDQCAYNTAYDPTAYFPSSSLGSSMYSLPPADPFQRTETSLIGDSAVLDDDKDDLLDKNGSKAEDEDEGADEMEEDGDEEDDGTGKRKKRKRRVLFTKAQTYELERRFRIQRYLSAPEREQLAMQIGLTPTQVKIWYKTKKSNQEKVPLNNSILVPNAFSTTSASTAFSARPFRMPIQMLVRDGKACPADLTSSSYQAAAAAVAFGGSGGSYLPASAGYLQPTTGYLPNAPPTTSYMPNSWW</sequence>
<feature type="region of interest" description="Disordered" evidence="4">
    <location>
        <begin position="310"/>
        <end position="357"/>
    </location>
</feature>
<feature type="compositionally biased region" description="Polar residues" evidence="4">
    <location>
        <begin position="11"/>
        <end position="20"/>
    </location>
</feature>
<evidence type="ECO:0000256" key="3">
    <source>
        <dbReference type="RuleBase" id="RU000682"/>
    </source>
</evidence>
<feature type="domain" description="Homeobox" evidence="5">
    <location>
        <begin position="354"/>
        <end position="414"/>
    </location>
</feature>
<evidence type="ECO:0000313" key="7">
    <source>
        <dbReference type="Proteomes" id="UP000835052"/>
    </source>
</evidence>
<gene>
    <name evidence="6" type="ORF">CAUJ_LOCUS13008</name>
</gene>
<keyword evidence="2 3" id="KW-0539">Nucleus</keyword>
<protein>
    <recommendedName>
        <fullName evidence="5">Homeobox domain-containing protein</fullName>
    </recommendedName>
</protein>
<keyword evidence="7" id="KW-1185">Reference proteome</keyword>
<keyword evidence="2 3" id="KW-0371">Homeobox</keyword>
<dbReference type="SUPFAM" id="SSF46689">
    <property type="entry name" value="Homeodomain-like"/>
    <property type="match status" value="1"/>
</dbReference>
<evidence type="ECO:0000313" key="6">
    <source>
        <dbReference type="EMBL" id="CAD6197098.1"/>
    </source>
</evidence>
<dbReference type="GO" id="GO:0005634">
    <property type="term" value="C:nucleus"/>
    <property type="evidence" value="ECO:0007669"/>
    <property type="project" value="UniProtKB-SubCell"/>
</dbReference>
<organism evidence="6 7">
    <name type="scientific">Caenorhabditis auriculariae</name>
    <dbReference type="NCBI Taxonomy" id="2777116"/>
    <lineage>
        <taxon>Eukaryota</taxon>
        <taxon>Metazoa</taxon>
        <taxon>Ecdysozoa</taxon>
        <taxon>Nematoda</taxon>
        <taxon>Chromadorea</taxon>
        <taxon>Rhabditida</taxon>
        <taxon>Rhabditina</taxon>
        <taxon>Rhabditomorpha</taxon>
        <taxon>Rhabditoidea</taxon>
        <taxon>Rhabditidae</taxon>
        <taxon>Peloderinae</taxon>
        <taxon>Caenorhabditis</taxon>
    </lineage>
</organism>
<dbReference type="PANTHER" id="PTHR24340">
    <property type="entry name" value="HOMEOBOX PROTEIN NKX"/>
    <property type="match status" value="1"/>
</dbReference>
<dbReference type="GO" id="GO:0000978">
    <property type="term" value="F:RNA polymerase II cis-regulatory region sequence-specific DNA binding"/>
    <property type="evidence" value="ECO:0007669"/>
    <property type="project" value="TreeGrafter"/>
</dbReference>
<keyword evidence="2 3" id="KW-0238">DNA-binding</keyword>
<dbReference type="InterPro" id="IPR001356">
    <property type="entry name" value="HD"/>
</dbReference>
<dbReference type="Pfam" id="PF00046">
    <property type="entry name" value="Homeodomain"/>
    <property type="match status" value="1"/>
</dbReference>
<dbReference type="GO" id="GO:0000981">
    <property type="term" value="F:DNA-binding transcription factor activity, RNA polymerase II-specific"/>
    <property type="evidence" value="ECO:0007669"/>
    <property type="project" value="TreeGrafter"/>
</dbReference>
<dbReference type="EMBL" id="CAJGYM010000085">
    <property type="protein sequence ID" value="CAD6197098.1"/>
    <property type="molecule type" value="Genomic_DNA"/>
</dbReference>
<accession>A0A8S1HMJ2</accession>
<dbReference type="GO" id="GO:0030154">
    <property type="term" value="P:cell differentiation"/>
    <property type="evidence" value="ECO:0007669"/>
    <property type="project" value="TreeGrafter"/>
</dbReference>
<dbReference type="PROSITE" id="PS50071">
    <property type="entry name" value="HOMEOBOX_2"/>
    <property type="match status" value="1"/>
</dbReference>
<dbReference type="InterPro" id="IPR050394">
    <property type="entry name" value="Homeobox_NK-like"/>
</dbReference>
<proteinExistence type="predicted"/>
<name>A0A8S1HMJ2_9PELO</name>
<dbReference type="OrthoDB" id="3137333at2759"/>
<dbReference type="AlphaFoldDB" id="A0A8S1HMJ2"/>
<feature type="region of interest" description="Disordered" evidence="4">
    <location>
        <begin position="1"/>
        <end position="21"/>
    </location>
</feature>